<evidence type="ECO:0000313" key="2">
    <source>
        <dbReference type="Proteomes" id="UP001500683"/>
    </source>
</evidence>
<protein>
    <recommendedName>
        <fullName evidence="3">HEPN/Toprim N-terminal domain-containing protein</fullName>
    </recommendedName>
</protein>
<evidence type="ECO:0000313" key="1">
    <source>
        <dbReference type="EMBL" id="GAA4065827.1"/>
    </source>
</evidence>
<name>A0ABP7VF37_9ACTN</name>
<dbReference type="EMBL" id="BAAAZG010000009">
    <property type="protein sequence ID" value="GAA4065827.1"/>
    <property type="molecule type" value="Genomic_DNA"/>
</dbReference>
<evidence type="ECO:0008006" key="3">
    <source>
        <dbReference type="Google" id="ProtNLM"/>
    </source>
</evidence>
<proteinExistence type="predicted"/>
<gene>
    <name evidence="1" type="ORF">GCM10022214_20040</name>
</gene>
<comment type="caution">
    <text evidence="1">The sequence shown here is derived from an EMBL/GenBank/DDBJ whole genome shotgun (WGS) entry which is preliminary data.</text>
</comment>
<dbReference type="Proteomes" id="UP001500683">
    <property type="component" value="Unassembled WGS sequence"/>
</dbReference>
<reference evidence="2" key="1">
    <citation type="journal article" date="2019" name="Int. J. Syst. Evol. Microbiol.">
        <title>The Global Catalogue of Microorganisms (GCM) 10K type strain sequencing project: providing services to taxonomists for standard genome sequencing and annotation.</title>
        <authorList>
            <consortium name="The Broad Institute Genomics Platform"/>
            <consortium name="The Broad Institute Genome Sequencing Center for Infectious Disease"/>
            <person name="Wu L."/>
            <person name="Ma J."/>
        </authorList>
    </citation>
    <scope>NUCLEOTIDE SEQUENCE [LARGE SCALE GENOMIC DNA]</scope>
    <source>
        <strain evidence="2">JCM 16702</strain>
    </source>
</reference>
<organism evidence="1 2">
    <name type="scientific">Actinomadura miaoliensis</name>
    <dbReference type="NCBI Taxonomy" id="430685"/>
    <lineage>
        <taxon>Bacteria</taxon>
        <taxon>Bacillati</taxon>
        <taxon>Actinomycetota</taxon>
        <taxon>Actinomycetes</taxon>
        <taxon>Streptosporangiales</taxon>
        <taxon>Thermomonosporaceae</taxon>
        <taxon>Actinomadura</taxon>
    </lineage>
</organism>
<accession>A0ABP7VF37</accession>
<keyword evidence="2" id="KW-1185">Reference proteome</keyword>
<sequence>MAYQTTALRMRQRLELHGFTAARAYNDVREKAEEYAKDPRRLRTPVVEGRERFETYMKDIESAIEALLHDAGAPLRRLHPLDLGERYISRNNNRSYLRFVLDQISDDTLVSLYVSNYIVHRLAKSSGSIVQEARSEQLARLPADAPLIVLTEGPTDSRLLSAAMEITHPHLVEFVNFIDFTTHRAEGSVSTLAKTVATFAAAGVANRFLAIADNDTAAHSALIKVKSDKTLPNTCRVLHYPYLDLLTRYPTLGPYGQGVVLADVNGRAGSLELYLGRDVLTIDGNLAPIQWQHYDSKLGRYHGALSDHDKKRVQKAFEEKIKSARMSGGAPSGDWTGIEAIMNTIITAFMSVHD</sequence>